<gene>
    <name evidence="1" type="ORF">CORC01_14478</name>
</gene>
<keyword evidence="2" id="KW-1185">Reference proteome</keyword>
<dbReference type="AlphaFoldDB" id="A0A1G4AM31"/>
<evidence type="ECO:0000313" key="2">
    <source>
        <dbReference type="Proteomes" id="UP000176998"/>
    </source>
</evidence>
<proteinExistence type="predicted"/>
<dbReference type="Proteomes" id="UP000176998">
    <property type="component" value="Unassembled WGS sequence"/>
</dbReference>
<name>A0A1G4AM31_9PEZI</name>
<dbReference type="EMBL" id="MJBS01000308">
    <property type="protein sequence ID" value="OHE90228.1"/>
    <property type="molecule type" value="Genomic_DNA"/>
</dbReference>
<organism evidence="1 2">
    <name type="scientific">Colletotrichum orchidophilum</name>
    <dbReference type="NCBI Taxonomy" id="1209926"/>
    <lineage>
        <taxon>Eukaryota</taxon>
        <taxon>Fungi</taxon>
        <taxon>Dikarya</taxon>
        <taxon>Ascomycota</taxon>
        <taxon>Pezizomycotina</taxon>
        <taxon>Sordariomycetes</taxon>
        <taxon>Hypocreomycetidae</taxon>
        <taxon>Glomerellales</taxon>
        <taxon>Glomerellaceae</taxon>
        <taxon>Colletotrichum</taxon>
    </lineage>
</organism>
<accession>A0A1G4AM31</accession>
<reference evidence="1 2" key="1">
    <citation type="submission" date="2016-09" db="EMBL/GenBank/DDBJ databases">
        <authorList>
            <person name="Capua I."/>
            <person name="De Benedictis P."/>
            <person name="Joannis T."/>
            <person name="Lombin L.H."/>
            <person name="Cattoli G."/>
        </authorList>
    </citation>
    <scope>NUCLEOTIDE SEQUENCE [LARGE SCALE GENOMIC DNA]</scope>
    <source>
        <strain evidence="1 2">IMI 309357</strain>
    </source>
</reference>
<comment type="caution">
    <text evidence="1">The sequence shown here is derived from an EMBL/GenBank/DDBJ whole genome shotgun (WGS) entry which is preliminary data.</text>
</comment>
<dbReference type="RefSeq" id="XP_022467406.1">
    <property type="nucleotide sequence ID" value="XM_022626086.1"/>
</dbReference>
<protein>
    <submittedName>
        <fullName evidence="1">Uncharacterized protein</fullName>
    </submittedName>
</protein>
<sequence length="52" mass="5531">MAAYKNGPHIKRVVKAAPFPMAASRDGRSVVLLPTLIPGSPRIGRFGAETVK</sequence>
<dbReference type="GeneID" id="34567596"/>
<evidence type="ECO:0000313" key="1">
    <source>
        <dbReference type="EMBL" id="OHE90228.1"/>
    </source>
</evidence>